<sequence>MIGLLPSLNRYWRRDPPGYQVGTTLNRLTMNLQPYACERVAVNQLRLTLPQGPVIEVAEQVQSLFLAHIVTHRFRLQGNARFTEPLVLNIITGGWLRRKGVIYRTKAKHEGARQLIATLQQYPQIGDTLAKLDFRHATLTITEGRWQLDIEHFAASEVVSRLPASRRYLRLEAEQRRLLLSSFLMVSQLMEKCDE</sequence>
<protein>
    <submittedName>
        <fullName evidence="1">Protein of uncharacterized function (DUF3156)</fullName>
    </submittedName>
</protein>
<dbReference type="InterPro" id="IPR021500">
    <property type="entry name" value="DUF3156"/>
</dbReference>
<evidence type="ECO:0000313" key="2">
    <source>
        <dbReference type="Proteomes" id="UP000270487"/>
    </source>
</evidence>
<proteinExistence type="predicted"/>
<dbReference type="AlphaFoldDB" id="A0A448S6I3"/>
<accession>A0A448S6I3</accession>
<dbReference type="RefSeq" id="WP_141131084.1">
    <property type="nucleotide sequence ID" value="NZ_JBFQFY010000003.1"/>
</dbReference>
<dbReference type="EMBL" id="LR134492">
    <property type="protein sequence ID" value="VEI63313.1"/>
    <property type="molecule type" value="Genomic_DNA"/>
</dbReference>
<dbReference type="Pfam" id="PF11354">
    <property type="entry name" value="DUF3156"/>
    <property type="match status" value="1"/>
</dbReference>
<evidence type="ECO:0000313" key="1">
    <source>
        <dbReference type="EMBL" id="VEI63313.1"/>
    </source>
</evidence>
<dbReference type="Proteomes" id="UP000270487">
    <property type="component" value="Chromosome"/>
</dbReference>
<name>A0A448S6I3_SERFO</name>
<gene>
    <name evidence="1" type="ORF">NCTC13193_00727</name>
</gene>
<reference evidence="1 2" key="1">
    <citation type="submission" date="2018-12" db="EMBL/GenBank/DDBJ databases">
        <authorList>
            <consortium name="Pathogen Informatics"/>
        </authorList>
    </citation>
    <scope>NUCLEOTIDE SEQUENCE [LARGE SCALE GENOMIC DNA]</scope>
    <source>
        <strain evidence="1 2">NCTC13193</strain>
    </source>
</reference>
<organism evidence="1 2">
    <name type="scientific">Serratia fonticola</name>
    <dbReference type="NCBI Taxonomy" id="47917"/>
    <lineage>
        <taxon>Bacteria</taxon>
        <taxon>Pseudomonadati</taxon>
        <taxon>Pseudomonadota</taxon>
        <taxon>Gammaproteobacteria</taxon>
        <taxon>Enterobacterales</taxon>
        <taxon>Yersiniaceae</taxon>
        <taxon>Serratia</taxon>
    </lineage>
</organism>